<dbReference type="SUPFAM" id="SSF53335">
    <property type="entry name" value="S-adenosyl-L-methionine-dependent methyltransferases"/>
    <property type="match status" value="1"/>
</dbReference>
<gene>
    <name evidence="1" type="ORF">O1R50_25750</name>
</gene>
<dbReference type="EMBL" id="JAPZVP010000035">
    <property type="protein sequence ID" value="MDA1363043.1"/>
    <property type="molecule type" value="Genomic_DNA"/>
</dbReference>
<evidence type="ECO:0000313" key="1">
    <source>
        <dbReference type="EMBL" id="MDA1363043.1"/>
    </source>
</evidence>
<accession>A0A9X3SVW9</accession>
<name>A0A9X3SVW9_9ACTN</name>
<comment type="caution">
    <text evidence="1">The sequence shown here is derived from an EMBL/GenBank/DDBJ whole genome shotgun (WGS) entry which is preliminary data.</text>
</comment>
<keyword evidence="1" id="KW-0808">Transferase</keyword>
<dbReference type="AlphaFoldDB" id="A0A9X3SVW9"/>
<dbReference type="RefSeq" id="WP_270113129.1">
    <property type="nucleotide sequence ID" value="NZ_JAPZVP010000035.1"/>
</dbReference>
<reference evidence="1" key="1">
    <citation type="submission" date="2022-12" db="EMBL/GenBank/DDBJ databases">
        <title>Gycomyces niveus sp.nov.,a novel actinomycete isolated from soil in Shouguan.</title>
        <authorList>
            <person name="Yang X."/>
        </authorList>
    </citation>
    <scope>NUCLEOTIDE SEQUENCE</scope>
    <source>
        <strain evidence="1">NEAU-A15</strain>
    </source>
</reference>
<sequence>MDWVKDFYEGSVRWWGEAESVIGERDRRRVALLHRLLGDAPKTILDLGCGSATTAAAFAQAGHRVVGVDLVDRSGFTAPLIAQAVPGALRVLQADFYEVDLGERFDVVTYWNGFGIGDDRDQRRLLRRIAAEWLTEEGTAMIDVFNPLVWAAWHGDVEHRPAIPEAGYHHDLFERNGFDPVSNRAELTWADAADAEERFTQYLRCYSPADLRLLLETTGLRLHRIVAGEEPLDPAAVHTGHLPLLEEHYEYLAVLKPD</sequence>
<keyword evidence="1" id="KW-0489">Methyltransferase</keyword>
<dbReference type="Proteomes" id="UP001146067">
    <property type="component" value="Unassembled WGS sequence"/>
</dbReference>
<dbReference type="Gene3D" id="3.40.50.150">
    <property type="entry name" value="Vaccinia Virus protein VP39"/>
    <property type="match status" value="1"/>
</dbReference>
<keyword evidence="2" id="KW-1185">Reference proteome</keyword>
<proteinExistence type="predicted"/>
<evidence type="ECO:0000313" key="2">
    <source>
        <dbReference type="Proteomes" id="UP001146067"/>
    </source>
</evidence>
<dbReference type="InterPro" id="IPR029063">
    <property type="entry name" value="SAM-dependent_MTases_sf"/>
</dbReference>
<organism evidence="1 2">
    <name type="scientific">Glycomyces luteolus</name>
    <dbReference type="NCBI Taxonomy" id="2670330"/>
    <lineage>
        <taxon>Bacteria</taxon>
        <taxon>Bacillati</taxon>
        <taxon>Actinomycetota</taxon>
        <taxon>Actinomycetes</taxon>
        <taxon>Glycomycetales</taxon>
        <taxon>Glycomycetaceae</taxon>
        <taxon>Glycomyces</taxon>
    </lineage>
</organism>
<protein>
    <submittedName>
        <fullName evidence="1">Methyltransferase domain-containing protein</fullName>
    </submittedName>
</protein>
<dbReference type="Pfam" id="PF13489">
    <property type="entry name" value="Methyltransf_23"/>
    <property type="match status" value="1"/>
</dbReference>
<dbReference type="GO" id="GO:0008168">
    <property type="term" value="F:methyltransferase activity"/>
    <property type="evidence" value="ECO:0007669"/>
    <property type="project" value="UniProtKB-KW"/>
</dbReference>
<dbReference type="GO" id="GO:0032259">
    <property type="term" value="P:methylation"/>
    <property type="evidence" value="ECO:0007669"/>
    <property type="project" value="UniProtKB-KW"/>
</dbReference>